<keyword evidence="2" id="KW-1185">Reference proteome</keyword>
<accession>A0ABQ6M6E2</accession>
<dbReference type="Proteomes" id="UP001165060">
    <property type="component" value="Unassembled WGS sequence"/>
</dbReference>
<reference evidence="1 2" key="1">
    <citation type="journal article" date="2023" name="Commun. Biol.">
        <title>Genome analysis of Parmales, the sister group of diatoms, reveals the evolutionary specialization of diatoms from phago-mixotrophs to photoautotrophs.</title>
        <authorList>
            <person name="Ban H."/>
            <person name="Sato S."/>
            <person name="Yoshikawa S."/>
            <person name="Yamada K."/>
            <person name="Nakamura Y."/>
            <person name="Ichinomiya M."/>
            <person name="Sato N."/>
            <person name="Blanc-Mathieu R."/>
            <person name="Endo H."/>
            <person name="Kuwata A."/>
            <person name="Ogata H."/>
        </authorList>
    </citation>
    <scope>NUCLEOTIDE SEQUENCE [LARGE SCALE GENOMIC DNA]</scope>
</reference>
<gene>
    <name evidence="1" type="ORF">TeGR_g4999</name>
</gene>
<name>A0ABQ6M6E2_9STRA</name>
<comment type="caution">
    <text evidence="1">The sequence shown here is derived from an EMBL/GenBank/DDBJ whole genome shotgun (WGS) entry which is preliminary data.</text>
</comment>
<organism evidence="1 2">
    <name type="scientific">Tetraparma gracilis</name>
    <dbReference type="NCBI Taxonomy" id="2962635"/>
    <lineage>
        <taxon>Eukaryota</taxon>
        <taxon>Sar</taxon>
        <taxon>Stramenopiles</taxon>
        <taxon>Ochrophyta</taxon>
        <taxon>Bolidophyceae</taxon>
        <taxon>Parmales</taxon>
        <taxon>Triparmaceae</taxon>
        <taxon>Tetraparma</taxon>
    </lineage>
</organism>
<feature type="non-terminal residue" evidence="1">
    <location>
        <position position="1"/>
    </location>
</feature>
<sequence>PPPPPAHSRAQVVDAVKAVASRQPEGADMLFFYATTGGGVVDRVRDLCKISDAKFRGDAVMVKLDIPDNGGYYVSDCSDISAEAIEKFMASPGERRQLE</sequence>
<protein>
    <submittedName>
        <fullName evidence="1">Uncharacterized protein</fullName>
    </submittedName>
</protein>
<dbReference type="EMBL" id="BRYB01003778">
    <property type="protein sequence ID" value="GMI20459.1"/>
    <property type="molecule type" value="Genomic_DNA"/>
</dbReference>
<evidence type="ECO:0000313" key="1">
    <source>
        <dbReference type="EMBL" id="GMI20459.1"/>
    </source>
</evidence>
<evidence type="ECO:0000313" key="2">
    <source>
        <dbReference type="Proteomes" id="UP001165060"/>
    </source>
</evidence>
<proteinExistence type="predicted"/>